<dbReference type="EMBL" id="JARBHB010000007">
    <property type="protein sequence ID" value="KAJ8878847.1"/>
    <property type="molecule type" value="Genomic_DNA"/>
</dbReference>
<comment type="caution">
    <text evidence="2">The sequence shown here is derived from an EMBL/GenBank/DDBJ whole genome shotgun (WGS) entry which is preliminary data.</text>
</comment>
<evidence type="ECO:0000256" key="1">
    <source>
        <dbReference type="SAM" id="MobiDB-lite"/>
    </source>
</evidence>
<keyword evidence="3" id="KW-1185">Reference proteome</keyword>
<evidence type="ECO:0000313" key="3">
    <source>
        <dbReference type="Proteomes" id="UP001159363"/>
    </source>
</evidence>
<evidence type="ECO:0000313" key="2">
    <source>
        <dbReference type="EMBL" id="KAJ8878847.1"/>
    </source>
</evidence>
<name>A0ABQ9H3L5_9NEOP</name>
<proteinExistence type="predicted"/>
<gene>
    <name evidence="2" type="ORF">PR048_019436</name>
</gene>
<sequence>MCSRWTHPYSKYLYPSNSINTQTCFLTPSPSDVNMESPSPTYGDAGHRESFPSQRNGPTFIHVECIDEESYVEKISNEENTKRLGGVGFPGQAVQIIATASGDKVVNRKVSDGTDGASAEEPVAKVQIQITKDGIKVISDKETTV</sequence>
<feature type="region of interest" description="Disordered" evidence="1">
    <location>
        <begin position="35"/>
        <end position="57"/>
    </location>
</feature>
<reference evidence="2 3" key="1">
    <citation type="submission" date="2023-02" db="EMBL/GenBank/DDBJ databases">
        <title>LHISI_Scaffold_Assembly.</title>
        <authorList>
            <person name="Stuart O.P."/>
            <person name="Cleave R."/>
            <person name="Magrath M.J.L."/>
            <person name="Mikheyev A.S."/>
        </authorList>
    </citation>
    <scope>NUCLEOTIDE SEQUENCE [LARGE SCALE GENOMIC DNA]</scope>
    <source>
        <strain evidence="2">Daus_M_001</strain>
        <tissue evidence="2">Leg muscle</tissue>
    </source>
</reference>
<dbReference type="Proteomes" id="UP001159363">
    <property type="component" value="Chromosome 6"/>
</dbReference>
<protein>
    <submittedName>
        <fullName evidence="2">Uncharacterized protein</fullName>
    </submittedName>
</protein>
<accession>A0ABQ9H3L5</accession>
<organism evidence="2 3">
    <name type="scientific">Dryococelus australis</name>
    <dbReference type="NCBI Taxonomy" id="614101"/>
    <lineage>
        <taxon>Eukaryota</taxon>
        <taxon>Metazoa</taxon>
        <taxon>Ecdysozoa</taxon>
        <taxon>Arthropoda</taxon>
        <taxon>Hexapoda</taxon>
        <taxon>Insecta</taxon>
        <taxon>Pterygota</taxon>
        <taxon>Neoptera</taxon>
        <taxon>Polyneoptera</taxon>
        <taxon>Phasmatodea</taxon>
        <taxon>Verophasmatodea</taxon>
        <taxon>Anareolatae</taxon>
        <taxon>Phasmatidae</taxon>
        <taxon>Eurycanthinae</taxon>
        <taxon>Dryococelus</taxon>
    </lineage>
</organism>